<dbReference type="Proteomes" id="UP001374803">
    <property type="component" value="Chromosome"/>
</dbReference>
<evidence type="ECO:0000256" key="7">
    <source>
        <dbReference type="ARBA" id="ARBA00023136"/>
    </source>
</evidence>
<evidence type="ECO:0000256" key="4">
    <source>
        <dbReference type="ARBA" id="ARBA00022475"/>
    </source>
</evidence>
<dbReference type="InterPro" id="IPR027463">
    <property type="entry name" value="AcrB_DN_DC_subdom"/>
</dbReference>
<keyword evidence="5 8" id="KW-0812">Transmembrane</keyword>
<feature type="transmembrane region" description="Helical" evidence="8">
    <location>
        <begin position="360"/>
        <end position="380"/>
    </location>
</feature>
<keyword evidence="4" id="KW-1003">Cell membrane</keyword>
<feature type="transmembrane region" description="Helical" evidence="8">
    <location>
        <begin position="914"/>
        <end position="935"/>
    </location>
</feature>
<feature type="transmembrane region" description="Helical" evidence="8">
    <location>
        <begin position="468"/>
        <end position="491"/>
    </location>
</feature>
<dbReference type="PANTHER" id="PTHR32063">
    <property type="match status" value="1"/>
</dbReference>
<evidence type="ECO:0000256" key="1">
    <source>
        <dbReference type="ARBA" id="ARBA00004651"/>
    </source>
</evidence>
<feature type="transmembrane region" description="Helical" evidence="8">
    <location>
        <begin position="987"/>
        <end position="1013"/>
    </location>
</feature>
<dbReference type="Gene3D" id="1.20.1640.10">
    <property type="entry name" value="Multidrug efflux transporter AcrB transmembrane domain"/>
    <property type="match status" value="2"/>
</dbReference>
<evidence type="ECO:0000256" key="5">
    <source>
        <dbReference type="ARBA" id="ARBA00022692"/>
    </source>
</evidence>
<feature type="transmembrane region" description="Helical" evidence="8">
    <location>
        <begin position="859"/>
        <end position="878"/>
    </location>
</feature>
<proteinExistence type="inferred from homology"/>
<evidence type="ECO:0000313" key="9">
    <source>
        <dbReference type="EMBL" id="WXB07158.1"/>
    </source>
</evidence>
<evidence type="ECO:0000256" key="2">
    <source>
        <dbReference type="ARBA" id="ARBA00010942"/>
    </source>
</evidence>
<dbReference type="Gene3D" id="3.30.70.1440">
    <property type="entry name" value="Multidrug efflux transporter AcrB pore domain"/>
    <property type="match status" value="1"/>
</dbReference>
<organism evidence="9 10">
    <name type="scientific">Pendulispora rubella</name>
    <dbReference type="NCBI Taxonomy" id="2741070"/>
    <lineage>
        <taxon>Bacteria</taxon>
        <taxon>Pseudomonadati</taxon>
        <taxon>Myxococcota</taxon>
        <taxon>Myxococcia</taxon>
        <taxon>Myxococcales</taxon>
        <taxon>Sorangiineae</taxon>
        <taxon>Pendulisporaceae</taxon>
        <taxon>Pendulispora</taxon>
    </lineage>
</organism>
<sequence>MIHRLVAICLQKRWLMLAVFGMVAIFGYYSFTTLAIEAYPDIADTTAQVITQYPGHAAEEVEEQITVPIERELNGIPGLHVMRSRSTFGLSLITLVFRDGVEDYWARTRIRERVLGVELPEGASPTLDPLTSPTGEIFRYVLHGPSHSQRELKELQQWVVVPTIKQVFGVADVTNFGGETTQFQLALDPARLAQYGLGLSKVVDAIKANNANAGGSVLVRGDQAAVVRGIGLVRNLDDLGNIVVSESHGTPVFVRNVGTLKLGALTRNGIAGRDEDADVVTGIVLLLRGVNPSVALDGIHEKMEALNHGLLPPDVKVIPYLDRTDLVHTTLSTVSHTLLEGMGLVIIVLMLFLGSVRSALIVALTIPLSLLIAFILMATTDIPANLLSLGAIDFGVIVDGAVVVLENMLRKREEDATSVLTLDDAREAASQVARPMFFATVIIVTAYLPLFAFQRVEKKLFTPMAYTIGYALAGAALCALALIPGLAYGVLRKPRKVFHNPVLTRLGHAYERYLGVLVRRPWTSIVPGICALGLGVVLSLVIGREFLPQLDEGSIWLQVTLPPGISLQKASDMASEIRMATKAFPEVTSVVTQLGRNDDGTDSWTPSHIEASVGLRPYATWGHGKTKHDLIVQLSERYEKIPGVTVGFSQPMIDGVNDKIAGAHSELVIKVFGRDFAEMRRIAEGIVDVLKATPGSADVSIDQEPPLPQLQILVDREAAARVGVNVTDIADLIEIGIGGRPVGQIFQGERRYDITARFIEPVRSSEENIGNLTLNAPNGARIPLSQVASIGFRTGESTITREGNGRHLTVKLNLRGRDLASFLEDAHQRIDREVKFDRQLYTVKWGGQFENQQRAQARLAIIVPLALGLIFLLLYGAFGTLRHAAMILASVPLALVGGMIALLLRGMTLNVSSAVGFIALFGVAVQNGVIMVSNLNHMKESLSLGEAVIHGAKDRLRPVLMTATVATLGLLPAALARGIGSDVQRPLATVVVGGLVTATVLTLLVLPALYYVVERRVSGRSGS</sequence>
<dbReference type="SUPFAM" id="SSF82866">
    <property type="entry name" value="Multidrug efflux transporter AcrB transmembrane domain"/>
    <property type="match status" value="2"/>
</dbReference>
<feature type="transmembrane region" description="Helical" evidence="8">
    <location>
        <begin position="436"/>
        <end position="456"/>
    </location>
</feature>
<evidence type="ECO:0000256" key="8">
    <source>
        <dbReference type="SAM" id="Phobius"/>
    </source>
</evidence>
<keyword evidence="7 8" id="KW-0472">Membrane</keyword>
<dbReference type="EMBL" id="CP089983">
    <property type="protein sequence ID" value="WXB07158.1"/>
    <property type="molecule type" value="Genomic_DNA"/>
</dbReference>
<accession>A0ABZ2L8F6</accession>
<feature type="transmembrane region" description="Helical" evidence="8">
    <location>
        <begin position="885"/>
        <end position="908"/>
    </location>
</feature>
<feature type="transmembrane region" description="Helical" evidence="8">
    <location>
        <begin position="956"/>
        <end position="975"/>
    </location>
</feature>
<feature type="transmembrane region" description="Helical" evidence="8">
    <location>
        <begin position="522"/>
        <end position="542"/>
    </location>
</feature>
<dbReference type="Pfam" id="PF00873">
    <property type="entry name" value="ACR_tran"/>
    <property type="match status" value="1"/>
</dbReference>
<dbReference type="NCBIfam" id="TIGR00914">
    <property type="entry name" value="2A0601"/>
    <property type="match status" value="1"/>
</dbReference>
<evidence type="ECO:0000256" key="6">
    <source>
        <dbReference type="ARBA" id="ARBA00022989"/>
    </source>
</evidence>
<evidence type="ECO:0000313" key="10">
    <source>
        <dbReference type="Proteomes" id="UP001374803"/>
    </source>
</evidence>
<protein>
    <submittedName>
        <fullName evidence="9">CusA/CzcA family heavy metal efflux RND transporter</fullName>
    </submittedName>
</protein>
<name>A0ABZ2L8F6_9BACT</name>
<dbReference type="SUPFAM" id="SSF82714">
    <property type="entry name" value="Multidrug efflux transporter AcrB TolC docking domain, DN and DC subdomains"/>
    <property type="match status" value="2"/>
</dbReference>
<dbReference type="Gene3D" id="3.30.2090.10">
    <property type="entry name" value="Multidrug efflux transporter AcrB TolC docking domain, DN and DC subdomains"/>
    <property type="match status" value="2"/>
</dbReference>
<dbReference type="PRINTS" id="PR00702">
    <property type="entry name" value="ACRIFLAVINRP"/>
</dbReference>
<reference evidence="9" key="1">
    <citation type="submission" date="2021-12" db="EMBL/GenBank/DDBJ databases">
        <title>Discovery of the Pendulisporaceae a myxobacterial family with distinct sporulation behavior and unique specialized metabolism.</title>
        <authorList>
            <person name="Garcia R."/>
            <person name="Popoff A."/>
            <person name="Bader C.D."/>
            <person name="Loehr J."/>
            <person name="Walesch S."/>
            <person name="Walt C."/>
            <person name="Boldt J."/>
            <person name="Bunk B."/>
            <person name="Haeckl F.J.F.P.J."/>
            <person name="Gunesch A.P."/>
            <person name="Birkelbach J."/>
            <person name="Nuebel U."/>
            <person name="Pietschmann T."/>
            <person name="Bach T."/>
            <person name="Mueller R."/>
        </authorList>
    </citation>
    <scope>NUCLEOTIDE SEQUENCE</scope>
    <source>
        <strain evidence="9">MSr11367</strain>
    </source>
</reference>
<dbReference type="InterPro" id="IPR004763">
    <property type="entry name" value="CusA-like"/>
</dbReference>
<dbReference type="PANTHER" id="PTHR32063:SF17">
    <property type="entry name" value="CATION EFFLUX SYSTEM PROTEIN"/>
    <property type="match status" value="1"/>
</dbReference>
<dbReference type="Gene3D" id="3.30.70.1430">
    <property type="entry name" value="Multidrug efflux transporter AcrB pore domain"/>
    <property type="match status" value="2"/>
</dbReference>
<keyword evidence="3" id="KW-0813">Transport</keyword>
<dbReference type="SUPFAM" id="SSF82693">
    <property type="entry name" value="Multidrug efflux transporter AcrB pore domain, PN1, PN2, PC1 and PC2 subdomains"/>
    <property type="match status" value="3"/>
</dbReference>
<evidence type="ECO:0000256" key="3">
    <source>
        <dbReference type="ARBA" id="ARBA00022448"/>
    </source>
</evidence>
<dbReference type="InterPro" id="IPR001036">
    <property type="entry name" value="Acrflvin-R"/>
</dbReference>
<comment type="subcellular location">
    <subcellularLocation>
        <location evidence="1">Cell membrane</location>
        <topology evidence="1">Multi-pass membrane protein</topology>
    </subcellularLocation>
</comment>
<dbReference type="RefSeq" id="WP_394836818.1">
    <property type="nucleotide sequence ID" value="NZ_CP089929.1"/>
</dbReference>
<keyword evidence="10" id="KW-1185">Reference proteome</keyword>
<keyword evidence="6 8" id="KW-1133">Transmembrane helix</keyword>
<feature type="transmembrane region" description="Helical" evidence="8">
    <location>
        <begin position="334"/>
        <end position="353"/>
    </location>
</feature>
<comment type="similarity">
    <text evidence="2">Belongs to the resistance-nodulation-cell division (RND) (TC 2.A.6) family.</text>
</comment>
<feature type="transmembrane region" description="Helical" evidence="8">
    <location>
        <begin position="386"/>
        <end position="405"/>
    </location>
</feature>
<feature type="transmembrane region" description="Helical" evidence="8">
    <location>
        <begin position="14"/>
        <end position="31"/>
    </location>
</feature>
<gene>
    <name evidence="9" type="ORF">LVJ94_07905</name>
</gene>
<dbReference type="Gene3D" id="3.30.70.1320">
    <property type="entry name" value="Multidrug efflux transporter AcrB pore domain like"/>
    <property type="match status" value="1"/>
</dbReference>